<feature type="transmembrane region" description="Helical" evidence="3">
    <location>
        <begin position="448"/>
        <end position="472"/>
    </location>
</feature>
<comment type="function">
    <text evidence="1">Part of the tripartite ATP-independent periplasmic (TRAP) transport system.</text>
</comment>
<evidence type="ECO:0000259" key="4">
    <source>
        <dbReference type="Pfam" id="PF06808"/>
    </source>
</evidence>
<keyword evidence="6" id="KW-1185">Reference proteome</keyword>
<dbReference type="RefSeq" id="WP_209378801.1">
    <property type="nucleotide sequence ID" value="NZ_JAGIZB010000005.1"/>
</dbReference>
<feature type="transmembrane region" description="Helical" evidence="3">
    <location>
        <begin position="536"/>
        <end position="560"/>
    </location>
</feature>
<organism evidence="5 6">
    <name type="scientific">Pararoseomonas baculiformis</name>
    <dbReference type="NCBI Taxonomy" id="2820812"/>
    <lineage>
        <taxon>Bacteria</taxon>
        <taxon>Pseudomonadati</taxon>
        <taxon>Pseudomonadota</taxon>
        <taxon>Alphaproteobacteria</taxon>
        <taxon>Acetobacterales</taxon>
        <taxon>Acetobacteraceae</taxon>
        <taxon>Pararoseomonas</taxon>
    </lineage>
</organism>
<name>A0ABS4AC38_9PROT</name>
<dbReference type="Proteomes" id="UP000681594">
    <property type="component" value="Unassembled WGS sequence"/>
</dbReference>
<feature type="transmembrane region" description="Helical" evidence="3">
    <location>
        <begin position="572"/>
        <end position="588"/>
    </location>
</feature>
<feature type="transmembrane region" description="Helical" evidence="3">
    <location>
        <begin position="148"/>
        <end position="167"/>
    </location>
</feature>
<evidence type="ECO:0000256" key="1">
    <source>
        <dbReference type="RuleBase" id="RU369079"/>
    </source>
</evidence>
<keyword evidence="3" id="KW-0472">Membrane</keyword>
<evidence type="ECO:0000256" key="2">
    <source>
        <dbReference type="SAM" id="MobiDB-lite"/>
    </source>
</evidence>
<feature type="transmembrane region" description="Helical" evidence="3">
    <location>
        <begin position="398"/>
        <end position="428"/>
    </location>
</feature>
<feature type="transmembrane region" description="Helical" evidence="3">
    <location>
        <begin position="117"/>
        <end position="136"/>
    </location>
</feature>
<evidence type="ECO:0000313" key="6">
    <source>
        <dbReference type="Proteomes" id="UP000681594"/>
    </source>
</evidence>
<proteinExistence type="predicted"/>
<accession>A0ABS4AC38</accession>
<keyword evidence="1" id="KW-0813">Transport</keyword>
<dbReference type="Pfam" id="PF06808">
    <property type="entry name" value="DctM"/>
    <property type="match status" value="1"/>
</dbReference>
<dbReference type="InterPro" id="IPR010656">
    <property type="entry name" value="DctM"/>
</dbReference>
<dbReference type="PANTHER" id="PTHR43849:SF2">
    <property type="entry name" value="BLL3936 PROTEIN"/>
    <property type="match status" value="1"/>
</dbReference>
<comment type="subcellular location">
    <subcellularLocation>
        <location evidence="1">Cell inner membrane</location>
        <topology evidence="1">Multi-pass membrane protein</topology>
    </subcellularLocation>
</comment>
<keyword evidence="1" id="KW-1003">Cell membrane</keyword>
<feature type="transmembrane region" description="Helical" evidence="3">
    <location>
        <begin position="608"/>
        <end position="630"/>
    </location>
</feature>
<feature type="region of interest" description="Disordered" evidence="2">
    <location>
        <begin position="1"/>
        <end position="21"/>
    </location>
</feature>
<feature type="transmembrane region" description="Helical" evidence="3">
    <location>
        <begin position="637"/>
        <end position="655"/>
    </location>
</feature>
<feature type="transmembrane region" description="Helical" evidence="3">
    <location>
        <begin position="93"/>
        <end position="110"/>
    </location>
</feature>
<feature type="transmembrane region" description="Helical" evidence="3">
    <location>
        <begin position="493"/>
        <end position="524"/>
    </location>
</feature>
<feature type="domain" description="TRAP C4-dicarboxylate transport system permease DctM subunit" evidence="4">
    <location>
        <begin position="161"/>
        <end position="582"/>
    </location>
</feature>
<evidence type="ECO:0000256" key="3">
    <source>
        <dbReference type="SAM" id="Phobius"/>
    </source>
</evidence>
<keyword evidence="1" id="KW-0997">Cell inner membrane</keyword>
<sequence length="687" mass="72219">MRREELAAPSDGPPGAVPAAAAGVGTGLPPEVAPGSLDAATTARVEALIEEEEGAQHRFRGILAWVGTAMALAMSLFHLWAAWDIVPTTTLRFVHVGFALALGFYLFPVAKRFRHRFMPWDAVLIAAGLYCTWYLITGGDELQDRAIFPEPMDLVVGWMLVALVLEVTRRTTGWVMPAVAITFIAYAFLGNYLPSPWTHRGYDSERLIPHLAVGLDGIFGTAVDVSATLIILFTIYGAILQLSGAGKFFVDFSFSVMGGKATSAGRTVVLSSFLLGGPSGSGVATTVTLGTVAWPMMKKVGYRASDAGGLLAAGGLGAIISPPVLGAAAFLIAEYLKIGYLDVLRMAVIPTCLYYASLLFMVELDQRRLGAAGKSVEAPASTPAGELVRKYGFHFSSLVAIIVFMVMGYSSTLAVLYAMVVAVVLSFLRRDTALFPRKLIDALAAGAIQSIGIAATCACAGIIVGVITLTGLGLKFSDIAIQAANGSILGTALFTALIVWIIGLAVPVTASYIICAVVAAPALIKLGVPDYAAHMFVFYYAVLSEVSPPTALSPFAAAAITGAGPYSTTLQAWKYTLPAFVLPFVFVTDPEGVGLLLSLTPEMTWLDVAWQVLLATAGLAALAAACQGYFFRALNALERVGFTLAGLLLVFPALLEGVMPWLPAPHWIGMALAAGLLALQGRGRAAA</sequence>
<keyword evidence="3" id="KW-0812">Transmembrane</keyword>
<feature type="transmembrane region" description="Helical" evidence="3">
    <location>
        <begin position="62"/>
        <end position="81"/>
    </location>
</feature>
<keyword evidence="3" id="KW-1133">Transmembrane helix</keyword>
<dbReference type="EMBL" id="JAGIZB010000005">
    <property type="protein sequence ID" value="MBP0444575.1"/>
    <property type="molecule type" value="Genomic_DNA"/>
</dbReference>
<feature type="transmembrane region" description="Helical" evidence="3">
    <location>
        <begin position="307"/>
        <end position="332"/>
    </location>
</feature>
<reference evidence="5 6" key="1">
    <citation type="submission" date="2021-03" db="EMBL/GenBank/DDBJ databases">
        <authorList>
            <person name="So Y."/>
        </authorList>
    </citation>
    <scope>NUCLEOTIDE SEQUENCE [LARGE SCALE GENOMIC DNA]</scope>
    <source>
        <strain evidence="5 6">SSH11</strain>
    </source>
</reference>
<dbReference type="PANTHER" id="PTHR43849">
    <property type="entry name" value="BLL3936 PROTEIN"/>
    <property type="match status" value="1"/>
</dbReference>
<feature type="transmembrane region" description="Helical" evidence="3">
    <location>
        <begin position="213"/>
        <end position="239"/>
    </location>
</feature>
<evidence type="ECO:0000313" key="5">
    <source>
        <dbReference type="EMBL" id="MBP0444575.1"/>
    </source>
</evidence>
<dbReference type="NCBIfam" id="TIGR02123">
    <property type="entry name" value="TRAP_fused"/>
    <property type="match status" value="1"/>
</dbReference>
<gene>
    <name evidence="5" type="ORF">J8J14_07245</name>
</gene>
<protein>
    <submittedName>
        <fullName evidence="5">TRAP transporter fused permease subunit</fullName>
    </submittedName>
</protein>
<feature type="transmembrane region" description="Helical" evidence="3">
    <location>
        <begin position="174"/>
        <end position="193"/>
    </location>
</feature>
<comment type="caution">
    <text evidence="5">The sequence shown here is derived from an EMBL/GenBank/DDBJ whole genome shotgun (WGS) entry which is preliminary data.</text>
</comment>
<dbReference type="InterPro" id="IPR011853">
    <property type="entry name" value="TRAP_DctM-Dct_fused"/>
</dbReference>
<feature type="transmembrane region" description="Helical" evidence="3">
    <location>
        <begin position="344"/>
        <end position="362"/>
    </location>
</feature>